<dbReference type="AlphaFoldDB" id="A0AAD1XFS3"/>
<keyword evidence="6 9" id="KW-0808">Transferase</keyword>
<dbReference type="GO" id="GO:0019544">
    <property type="term" value="P:L-arginine catabolic process to L-glutamate"/>
    <property type="evidence" value="ECO:0007669"/>
    <property type="project" value="TreeGrafter"/>
</dbReference>
<evidence type="ECO:0000256" key="1">
    <source>
        <dbReference type="ARBA" id="ARBA00001933"/>
    </source>
</evidence>
<evidence type="ECO:0000256" key="2">
    <source>
        <dbReference type="ARBA" id="ARBA00004998"/>
    </source>
</evidence>
<dbReference type="Pfam" id="PF00202">
    <property type="entry name" value="Aminotran_3"/>
    <property type="match status" value="1"/>
</dbReference>
<comment type="pathway">
    <text evidence="2 9">Amino-acid biosynthesis; L-proline biosynthesis; L-glutamate 5-semialdehyde from L-ornithine: step 1/1.</text>
</comment>
<keyword evidence="5 9" id="KW-0032">Aminotransferase</keyword>
<protein>
    <recommendedName>
        <fullName evidence="4 9">Ornithine aminotransferase</fullName>
        <ecNumber evidence="4 9">2.6.1.13</ecNumber>
    </recommendedName>
</protein>
<dbReference type="GO" id="GO:0010121">
    <property type="term" value="P:L-arginine catabolic process to proline via ornithine"/>
    <property type="evidence" value="ECO:0007669"/>
    <property type="project" value="TreeGrafter"/>
</dbReference>
<comment type="similarity">
    <text evidence="3 8">Belongs to the class-III pyridoxal-phosphate-dependent aminotransferase family.</text>
</comment>
<evidence type="ECO:0000256" key="9">
    <source>
        <dbReference type="RuleBase" id="RU365036"/>
    </source>
</evidence>
<dbReference type="InterPro" id="IPR050103">
    <property type="entry name" value="Class-III_PLP-dep_AT"/>
</dbReference>
<dbReference type="CDD" id="cd00610">
    <property type="entry name" value="OAT_like"/>
    <property type="match status" value="1"/>
</dbReference>
<comment type="cofactor">
    <cofactor evidence="1 9">
        <name>pyridoxal 5'-phosphate</name>
        <dbReference type="ChEBI" id="CHEBI:597326"/>
    </cofactor>
</comment>
<dbReference type="PANTHER" id="PTHR11986">
    <property type="entry name" value="AMINOTRANSFERASE CLASS III"/>
    <property type="match status" value="1"/>
</dbReference>
<dbReference type="FunFam" id="3.40.640.10:FF:000011">
    <property type="entry name" value="Ornithine aminotransferase"/>
    <property type="match status" value="1"/>
</dbReference>
<dbReference type="InterPro" id="IPR015422">
    <property type="entry name" value="PyrdxlP-dep_Trfase_small"/>
</dbReference>
<dbReference type="PROSITE" id="PS00600">
    <property type="entry name" value="AA_TRANSFER_CLASS_3"/>
    <property type="match status" value="1"/>
</dbReference>
<dbReference type="Gene3D" id="3.90.1150.10">
    <property type="entry name" value="Aspartate Aminotransferase, domain 1"/>
    <property type="match status" value="1"/>
</dbReference>
<dbReference type="EC" id="2.6.1.13" evidence="4 9"/>
<dbReference type="InterPro" id="IPR010164">
    <property type="entry name" value="Orn_aminotrans"/>
</dbReference>
<dbReference type="PIRSF" id="PIRSF000521">
    <property type="entry name" value="Transaminase_4ab_Lys_Orn"/>
    <property type="match status" value="1"/>
</dbReference>
<dbReference type="InterPro" id="IPR005814">
    <property type="entry name" value="Aminotrans_3"/>
</dbReference>
<evidence type="ECO:0000256" key="3">
    <source>
        <dbReference type="ARBA" id="ARBA00008954"/>
    </source>
</evidence>
<dbReference type="InterPro" id="IPR015421">
    <property type="entry name" value="PyrdxlP-dep_Trfase_major"/>
</dbReference>
<dbReference type="GO" id="GO:0042802">
    <property type="term" value="F:identical protein binding"/>
    <property type="evidence" value="ECO:0007669"/>
    <property type="project" value="TreeGrafter"/>
</dbReference>
<keyword evidence="7 8" id="KW-0663">Pyridoxal phosphate</keyword>
<dbReference type="GO" id="GO:0004587">
    <property type="term" value="F:ornithine aminotransferase activity"/>
    <property type="evidence" value="ECO:0007669"/>
    <property type="project" value="UniProtKB-EC"/>
</dbReference>
<dbReference type="GO" id="GO:0005737">
    <property type="term" value="C:cytoplasm"/>
    <property type="evidence" value="ECO:0007669"/>
    <property type="project" value="TreeGrafter"/>
</dbReference>
<dbReference type="Gene3D" id="3.40.640.10">
    <property type="entry name" value="Type I PLP-dependent aspartate aminotransferase-like (Major domain)"/>
    <property type="match status" value="1"/>
</dbReference>
<dbReference type="GO" id="GO:0030170">
    <property type="term" value="F:pyridoxal phosphate binding"/>
    <property type="evidence" value="ECO:0007669"/>
    <property type="project" value="InterPro"/>
</dbReference>
<sequence>MISSRLLRAKNRVPKRLFGTTNKDETDRNNKYLAATYDVCDSVISKANGIYVEDVEGHKMLDFHSGYSCTNQGHLHPKILQALYDQTKKLTMASRIFNTDISGEFAQFISETFGYEKMVPMNSGSEACECAVKMARRWGVMSKGIDNDKVTVITTHNCFWGRTIVSMSGCSDPNRYSNFGPLVPGFDMVPFNDPDALEEKLKENPNICAFMIEPIQGAAGVIVPDDDYLRRVQALCRKYNVLFICDEVQAGLGRTGYMLAHQFEEGVRPDIVTLAKATTGGVLPLSLALADSHIIDLLGKGQHGTTYGGNALGCAVAKAAIEVIIEEDLCERSRVNGAFFHNLLESLDTPVIKLVRGRGLWYSLVIDRPGQAKEFSEVLAKNGLACRNTDGESLRFAPPLTIEREQLEQAAEIILKTCKEFE</sequence>
<evidence type="ECO:0000256" key="6">
    <source>
        <dbReference type="ARBA" id="ARBA00022679"/>
    </source>
</evidence>
<evidence type="ECO:0000256" key="8">
    <source>
        <dbReference type="RuleBase" id="RU003560"/>
    </source>
</evidence>
<accession>A0AAD1XFS3</accession>
<evidence type="ECO:0000256" key="5">
    <source>
        <dbReference type="ARBA" id="ARBA00022576"/>
    </source>
</evidence>
<dbReference type="Proteomes" id="UP001295684">
    <property type="component" value="Unassembled WGS sequence"/>
</dbReference>
<reference evidence="10" key="1">
    <citation type="submission" date="2023-07" db="EMBL/GenBank/DDBJ databases">
        <authorList>
            <consortium name="AG Swart"/>
            <person name="Singh M."/>
            <person name="Singh A."/>
            <person name="Seah K."/>
            <person name="Emmerich C."/>
        </authorList>
    </citation>
    <scope>NUCLEOTIDE SEQUENCE</scope>
    <source>
        <strain evidence="10">DP1</strain>
    </source>
</reference>
<dbReference type="InterPro" id="IPR015424">
    <property type="entry name" value="PyrdxlP-dep_Trfase"/>
</dbReference>
<keyword evidence="11" id="KW-1185">Reference proteome</keyword>
<evidence type="ECO:0000313" key="10">
    <source>
        <dbReference type="EMBL" id="CAI2369956.1"/>
    </source>
</evidence>
<name>A0AAD1XFS3_EUPCR</name>
<organism evidence="10 11">
    <name type="scientific">Euplotes crassus</name>
    <dbReference type="NCBI Taxonomy" id="5936"/>
    <lineage>
        <taxon>Eukaryota</taxon>
        <taxon>Sar</taxon>
        <taxon>Alveolata</taxon>
        <taxon>Ciliophora</taxon>
        <taxon>Intramacronucleata</taxon>
        <taxon>Spirotrichea</taxon>
        <taxon>Hypotrichia</taxon>
        <taxon>Euplotida</taxon>
        <taxon>Euplotidae</taxon>
        <taxon>Moneuplotes</taxon>
    </lineage>
</organism>
<dbReference type="InterPro" id="IPR049704">
    <property type="entry name" value="Aminotrans_3_PPA_site"/>
</dbReference>
<comment type="catalytic activity">
    <reaction evidence="9">
        <text>a 2-oxocarboxylate + L-ornithine = L-glutamate 5-semialdehyde + an L-alpha-amino acid</text>
        <dbReference type="Rhea" id="RHEA:13877"/>
        <dbReference type="ChEBI" id="CHEBI:35179"/>
        <dbReference type="ChEBI" id="CHEBI:46911"/>
        <dbReference type="ChEBI" id="CHEBI:58066"/>
        <dbReference type="ChEBI" id="CHEBI:59869"/>
        <dbReference type="EC" id="2.6.1.13"/>
    </reaction>
</comment>
<dbReference type="NCBIfam" id="TIGR01885">
    <property type="entry name" value="Orn_aminotrans"/>
    <property type="match status" value="1"/>
</dbReference>
<gene>
    <name evidence="10" type="ORF">ECRASSUSDP1_LOCUS11262</name>
</gene>
<evidence type="ECO:0000256" key="7">
    <source>
        <dbReference type="ARBA" id="ARBA00022898"/>
    </source>
</evidence>
<evidence type="ECO:0000313" key="11">
    <source>
        <dbReference type="Proteomes" id="UP001295684"/>
    </source>
</evidence>
<proteinExistence type="inferred from homology"/>
<comment type="caution">
    <text evidence="10">The sequence shown here is derived from an EMBL/GenBank/DDBJ whole genome shotgun (WGS) entry which is preliminary data.</text>
</comment>
<evidence type="ECO:0000256" key="4">
    <source>
        <dbReference type="ARBA" id="ARBA00012924"/>
    </source>
</evidence>
<dbReference type="PANTHER" id="PTHR11986:SF18">
    <property type="entry name" value="ORNITHINE AMINOTRANSFERASE, MITOCHONDRIAL"/>
    <property type="match status" value="1"/>
</dbReference>
<dbReference type="EMBL" id="CAMPGE010011116">
    <property type="protein sequence ID" value="CAI2369956.1"/>
    <property type="molecule type" value="Genomic_DNA"/>
</dbReference>
<dbReference type="SUPFAM" id="SSF53383">
    <property type="entry name" value="PLP-dependent transferases"/>
    <property type="match status" value="1"/>
</dbReference>